<proteinExistence type="predicted"/>
<dbReference type="STRING" id="649747.HMPREF0083_02943"/>
<name>U1X1V7_ANEAE</name>
<gene>
    <name evidence="2" type="ORF">HMPREF0083_02943</name>
</gene>
<evidence type="ECO:0000313" key="3">
    <source>
        <dbReference type="Proteomes" id="UP000016511"/>
    </source>
</evidence>
<keyword evidence="3" id="KW-1185">Reference proteome</keyword>
<dbReference type="eggNOG" id="COG4086">
    <property type="taxonomic scope" value="Bacteria"/>
</dbReference>
<dbReference type="Pfam" id="PF06207">
    <property type="entry name" value="DUF1002"/>
    <property type="match status" value="1"/>
</dbReference>
<organism evidence="2 3">
    <name type="scientific">Aneurinibacillus aneurinilyticus ATCC 12856</name>
    <dbReference type="NCBI Taxonomy" id="649747"/>
    <lineage>
        <taxon>Bacteria</taxon>
        <taxon>Bacillati</taxon>
        <taxon>Bacillota</taxon>
        <taxon>Bacilli</taxon>
        <taxon>Bacillales</taxon>
        <taxon>Paenibacillaceae</taxon>
        <taxon>Aneurinibacillus group</taxon>
        <taxon>Aneurinibacillus</taxon>
    </lineage>
</organism>
<dbReference type="Proteomes" id="UP000016511">
    <property type="component" value="Unassembled WGS sequence"/>
</dbReference>
<dbReference type="PATRIC" id="fig|649747.3.peg.2667"/>
<evidence type="ECO:0000313" key="2">
    <source>
        <dbReference type="EMBL" id="ERI08950.1"/>
    </source>
</evidence>
<dbReference type="AlphaFoldDB" id="U1X1V7"/>
<dbReference type="HOGENOM" id="CLU_050671_0_1_9"/>
<feature type="chain" id="PRO_5004622080" description="DUF1002 domain-containing protein" evidence="1">
    <location>
        <begin position="26"/>
        <end position="291"/>
    </location>
</feature>
<accession>U1X1V7</accession>
<comment type="caution">
    <text evidence="2">The sequence shown here is derived from an EMBL/GenBank/DDBJ whole genome shotgun (WGS) entry which is preliminary data.</text>
</comment>
<evidence type="ECO:0008006" key="4">
    <source>
        <dbReference type="Google" id="ProtNLM"/>
    </source>
</evidence>
<feature type="signal peptide" evidence="1">
    <location>
        <begin position="1"/>
        <end position="25"/>
    </location>
</feature>
<protein>
    <recommendedName>
        <fullName evidence="4">DUF1002 domain-containing protein</fullName>
    </recommendedName>
</protein>
<dbReference type="InterPro" id="IPR009343">
    <property type="entry name" value="DUF1002"/>
</dbReference>
<sequence>MTEVRKLFLALLLFLLTTATAYADAAPGDTIVTYGYNLTPAQKEQIKGRFGAPSGAQEITVTNQEEHKYLDGLLSKSVIGTRALSSAMIQIAEQGNGINVQTNNITWVSKAMYENALATAGVKDATVKIDAPSPVSGTAALTGIMKAYETMTGTKIDENQKKVANEEMVTTAKIGDQIGDKEKAAELLTRLKAELAKQTGNMSDDQLREMIRNVANQMGLQLSDSEIESLVSILRKIQNLNIDWNKTLDQISSYKGQVQDFLNNNPEAKSLVQEILQFLKNLIDQILAWFK</sequence>
<evidence type="ECO:0000256" key="1">
    <source>
        <dbReference type="SAM" id="SignalP"/>
    </source>
</evidence>
<keyword evidence="1" id="KW-0732">Signal</keyword>
<reference evidence="2 3" key="1">
    <citation type="submission" date="2013-08" db="EMBL/GenBank/DDBJ databases">
        <authorList>
            <person name="Weinstock G."/>
            <person name="Sodergren E."/>
            <person name="Wylie T."/>
            <person name="Fulton L."/>
            <person name="Fulton R."/>
            <person name="Fronick C."/>
            <person name="O'Laughlin M."/>
            <person name="Godfrey J."/>
            <person name="Miner T."/>
            <person name="Herter B."/>
            <person name="Appelbaum E."/>
            <person name="Cordes M."/>
            <person name="Lek S."/>
            <person name="Wollam A."/>
            <person name="Pepin K.H."/>
            <person name="Palsikar V.B."/>
            <person name="Mitreva M."/>
            <person name="Wilson R.K."/>
        </authorList>
    </citation>
    <scope>NUCLEOTIDE SEQUENCE [LARGE SCALE GENOMIC DNA]</scope>
    <source>
        <strain evidence="2 3">ATCC 12856</strain>
    </source>
</reference>
<dbReference type="EMBL" id="AWSJ01000175">
    <property type="protein sequence ID" value="ERI08950.1"/>
    <property type="molecule type" value="Genomic_DNA"/>
</dbReference>